<dbReference type="Proteomes" id="UP000472271">
    <property type="component" value="Chromosome 8"/>
</dbReference>
<gene>
    <name evidence="3" type="primary">prr15la</name>
</gene>
<keyword evidence="4" id="KW-1185">Reference proteome</keyword>
<dbReference type="Pfam" id="PF15321">
    <property type="entry name" value="ATAD4"/>
    <property type="match status" value="1"/>
</dbReference>
<reference evidence="3" key="3">
    <citation type="submission" date="2025-09" db="UniProtKB">
        <authorList>
            <consortium name="Ensembl"/>
        </authorList>
    </citation>
    <scope>IDENTIFICATION</scope>
</reference>
<dbReference type="PANTHER" id="PTHR14581">
    <property type="match status" value="1"/>
</dbReference>
<dbReference type="AlphaFoldDB" id="A0A672YWY3"/>
<evidence type="ECO:0000256" key="1">
    <source>
        <dbReference type="ARBA" id="ARBA00010096"/>
    </source>
</evidence>
<proteinExistence type="inferred from homology"/>
<reference evidence="3" key="1">
    <citation type="submission" date="2019-06" db="EMBL/GenBank/DDBJ databases">
        <authorList>
            <consortium name="Wellcome Sanger Institute Data Sharing"/>
        </authorList>
    </citation>
    <scope>NUCLEOTIDE SEQUENCE [LARGE SCALE GENOMIC DNA]</scope>
</reference>
<accession>A0A672YWY3</accession>
<evidence type="ECO:0000313" key="4">
    <source>
        <dbReference type="Proteomes" id="UP000472271"/>
    </source>
</evidence>
<feature type="region of interest" description="Disordered" evidence="2">
    <location>
        <begin position="98"/>
        <end position="120"/>
    </location>
</feature>
<comment type="similarity">
    <text evidence="1">Belongs to the PRR15 family.</text>
</comment>
<dbReference type="PANTHER" id="PTHR14581:SF5">
    <property type="entry name" value="PROLINE-RICH PROTEIN 15-LIKE PROTEIN"/>
    <property type="match status" value="1"/>
</dbReference>
<evidence type="ECO:0000256" key="2">
    <source>
        <dbReference type="SAM" id="MobiDB-lite"/>
    </source>
</evidence>
<sequence>MAESSHSWWKLTFLRRKKSQPKVLYEIPAEFVSNTGISHNGSGGTPDVQQQEEADHDSQLDARLERIVDKTTASRGRHVKVSHSGRFKEKKKVRATLAENPDMFPVGDSMRDENQKAVGK</sequence>
<dbReference type="InterPro" id="IPR028237">
    <property type="entry name" value="PRR15"/>
</dbReference>
<dbReference type="Ensembl" id="ENSSORT00005009229.1">
    <property type="protein sequence ID" value="ENSSORP00005008927.1"/>
    <property type="gene ID" value="ENSSORG00005004922.1"/>
</dbReference>
<evidence type="ECO:0000313" key="3">
    <source>
        <dbReference type="Ensembl" id="ENSSORP00005008927.1"/>
    </source>
</evidence>
<name>A0A672YWY3_9TELE</name>
<feature type="region of interest" description="Disordered" evidence="2">
    <location>
        <begin position="34"/>
        <end position="59"/>
    </location>
</feature>
<protein>
    <submittedName>
        <fullName evidence="3">Proline-rich protein 15-like protein A</fullName>
    </submittedName>
</protein>
<organism evidence="3 4">
    <name type="scientific">Sphaeramia orbicularis</name>
    <name type="common">orbiculate cardinalfish</name>
    <dbReference type="NCBI Taxonomy" id="375764"/>
    <lineage>
        <taxon>Eukaryota</taxon>
        <taxon>Metazoa</taxon>
        <taxon>Chordata</taxon>
        <taxon>Craniata</taxon>
        <taxon>Vertebrata</taxon>
        <taxon>Euteleostomi</taxon>
        <taxon>Actinopterygii</taxon>
        <taxon>Neopterygii</taxon>
        <taxon>Teleostei</taxon>
        <taxon>Neoteleostei</taxon>
        <taxon>Acanthomorphata</taxon>
        <taxon>Gobiaria</taxon>
        <taxon>Kurtiformes</taxon>
        <taxon>Apogonoidei</taxon>
        <taxon>Apogonidae</taxon>
        <taxon>Apogoninae</taxon>
        <taxon>Sphaeramia</taxon>
    </lineage>
</organism>
<reference evidence="3" key="2">
    <citation type="submission" date="2025-08" db="UniProtKB">
        <authorList>
            <consortium name="Ensembl"/>
        </authorList>
    </citation>
    <scope>IDENTIFICATION</scope>
</reference>
<feature type="compositionally biased region" description="Basic and acidic residues" evidence="2">
    <location>
        <begin position="109"/>
        <end position="120"/>
    </location>
</feature>
<dbReference type="OrthoDB" id="9937618at2759"/>
<dbReference type="InParanoid" id="A0A672YWY3"/>